<organism evidence="1 2">
    <name type="scientific">Lentzea pudingi</name>
    <dbReference type="NCBI Taxonomy" id="1789439"/>
    <lineage>
        <taxon>Bacteria</taxon>
        <taxon>Bacillati</taxon>
        <taxon>Actinomycetota</taxon>
        <taxon>Actinomycetes</taxon>
        <taxon>Pseudonocardiales</taxon>
        <taxon>Pseudonocardiaceae</taxon>
        <taxon>Lentzea</taxon>
    </lineage>
</organism>
<dbReference type="Proteomes" id="UP000597656">
    <property type="component" value="Unassembled WGS sequence"/>
</dbReference>
<dbReference type="InterPro" id="IPR021889">
    <property type="entry name" value="DUF3500"/>
</dbReference>
<dbReference type="PANTHER" id="PTHR37489">
    <property type="entry name" value="DUF3500 DOMAIN-CONTAINING PROTEIN"/>
    <property type="match status" value="1"/>
</dbReference>
<evidence type="ECO:0000313" key="1">
    <source>
        <dbReference type="EMBL" id="GGM94517.1"/>
    </source>
</evidence>
<name>A0ABQ2HZX4_9PSEU</name>
<accession>A0ABQ2HZX4</accession>
<protein>
    <recommendedName>
        <fullName evidence="3">DUF3500 domain-containing protein</fullName>
    </recommendedName>
</protein>
<evidence type="ECO:0000313" key="2">
    <source>
        <dbReference type="Proteomes" id="UP000597656"/>
    </source>
</evidence>
<gene>
    <name evidence="1" type="ORF">GCM10011609_35010</name>
</gene>
<proteinExistence type="predicted"/>
<keyword evidence="2" id="KW-1185">Reference proteome</keyword>
<dbReference type="PANTHER" id="PTHR37489:SF1">
    <property type="entry name" value="DUF3500 DOMAIN-CONTAINING PROTEIN"/>
    <property type="match status" value="1"/>
</dbReference>
<dbReference type="RefSeq" id="WP_189155786.1">
    <property type="nucleotide sequence ID" value="NZ_BMNC01000004.1"/>
</dbReference>
<comment type="caution">
    <text evidence="1">The sequence shown here is derived from an EMBL/GenBank/DDBJ whole genome shotgun (WGS) entry which is preliminary data.</text>
</comment>
<dbReference type="Pfam" id="PF12006">
    <property type="entry name" value="DUF3500"/>
    <property type="match status" value="1"/>
</dbReference>
<evidence type="ECO:0008006" key="3">
    <source>
        <dbReference type="Google" id="ProtNLM"/>
    </source>
</evidence>
<reference evidence="2" key="1">
    <citation type="journal article" date="2019" name="Int. J. Syst. Evol. Microbiol.">
        <title>The Global Catalogue of Microorganisms (GCM) 10K type strain sequencing project: providing services to taxonomists for standard genome sequencing and annotation.</title>
        <authorList>
            <consortium name="The Broad Institute Genomics Platform"/>
            <consortium name="The Broad Institute Genome Sequencing Center for Infectious Disease"/>
            <person name="Wu L."/>
            <person name="Ma J."/>
        </authorList>
    </citation>
    <scope>NUCLEOTIDE SEQUENCE [LARGE SCALE GENOMIC DNA]</scope>
    <source>
        <strain evidence="2">CGMCC 4.7319</strain>
    </source>
</reference>
<sequence length="416" mass="46667">MPEDFRDYLTPLHSEKIAGIGDLDAYQWVERHLQQDTFRSAVDAWTGLFAATSFRGITTDGTLDRALFPRRPENAPTAEMVAAAGLLLGTLDDQQRSAVRHPLNSRVWRAWMNPELYVNRFGLRLDEVSVNVREAVLGLVQASLSKSGFEKVRKCMWTNDFLGQLVRGPRVMNEFSYNFNLFGEPSETTPWGWSLYGHHVCVNVMVVGTQMVASPVFLGAEPNIIDEGPYAGTRLFVKPDELALELLHSLPKAARDAVVLYPDKRHPDIPPGREVFGDELHLAGMFQDNRVIPYEGGRAADFPTDSRELLLQLAGNFVDHLPPGPYRARLDDIRAHLDDTWLCWIGGSSPDSPFYLRIQSPVVLIEYEHHAGIMLTNKKPAKFHTHTIMRTPNGNDYGAALVAQETGQQLTFTDES</sequence>
<dbReference type="EMBL" id="BMNC01000004">
    <property type="protein sequence ID" value="GGM94517.1"/>
    <property type="molecule type" value="Genomic_DNA"/>
</dbReference>